<gene>
    <name evidence="2" type="ORF">PPROV_000011400</name>
</gene>
<organism evidence="2 3">
    <name type="scientific">Pycnococcus provasolii</name>
    <dbReference type="NCBI Taxonomy" id="41880"/>
    <lineage>
        <taxon>Eukaryota</taxon>
        <taxon>Viridiplantae</taxon>
        <taxon>Chlorophyta</taxon>
        <taxon>Pseudoscourfieldiophyceae</taxon>
        <taxon>Pseudoscourfieldiales</taxon>
        <taxon>Pycnococcaceae</taxon>
        <taxon>Pycnococcus</taxon>
    </lineage>
</organism>
<dbReference type="AlphaFoldDB" id="A0A830H423"/>
<keyword evidence="3" id="KW-1185">Reference proteome</keyword>
<evidence type="ECO:0000256" key="1">
    <source>
        <dbReference type="SAM" id="MobiDB-lite"/>
    </source>
</evidence>
<feature type="compositionally biased region" description="Low complexity" evidence="1">
    <location>
        <begin position="83"/>
        <end position="101"/>
    </location>
</feature>
<dbReference type="Pfam" id="PF08642">
    <property type="entry name" value="Rxt3"/>
    <property type="match status" value="1"/>
</dbReference>
<dbReference type="OrthoDB" id="3596986at2759"/>
<name>A0A830H423_9CHLO</name>
<evidence type="ECO:0000313" key="2">
    <source>
        <dbReference type="EMBL" id="GHP01358.1"/>
    </source>
</evidence>
<dbReference type="Gene3D" id="2.170.130.20">
    <property type="entry name" value="LCCL-like domain"/>
    <property type="match status" value="1"/>
</dbReference>
<reference evidence="2" key="1">
    <citation type="submission" date="2020-10" db="EMBL/GenBank/DDBJ databases">
        <title>Unveiling of a novel bifunctional photoreceptor, Dualchrome1, isolated from a cosmopolitan green alga.</title>
        <authorList>
            <person name="Suzuki S."/>
            <person name="Kawachi M."/>
        </authorList>
    </citation>
    <scope>NUCLEOTIDE SEQUENCE</scope>
    <source>
        <strain evidence="2">NIES 2893</strain>
    </source>
</reference>
<dbReference type="Proteomes" id="UP000660262">
    <property type="component" value="Unassembled WGS sequence"/>
</dbReference>
<dbReference type="InterPro" id="IPR013951">
    <property type="entry name" value="Rxt3"/>
</dbReference>
<feature type="region of interest" description="Disordered" evidence="1">
    <location>
        <begin position="1"/>
        <end position="47"/>
    </location>
</feature>
<accession>A0A830H423</accession>
<feature type="compositionally biased region" description="Low complexity" evidence="1">
    <location>
        <begin position="223"/>
        <end position="238"/>
    </location>
</feature>
<feature type="region of interest" description="Disordered" evidence="1">
    <location>
        <begin position="213"/>
        <end position="243"/>
    </location>
</feature>
<dbReference type="InterPro" id="IPR036609">
    <property type="entry name" value="LCCL_sf"/>
</dbReference>
<feature type="compositionally biased region" description="Gly residues" evidence="1">
    <location>
        <begin position="25"/>
        <end position="40"/>
    </location>
</feature>
<evidence type="ECO:0000313" key="3">
    <source>
        <dbReference type="Proteomes" id="UP000660262"/>
    </source>
</evidence>
<proteinExistence type="predicted"/>
<feature type="region of interest" description="Disordered" evidence="1">
    <location>
        <begin position="68"/>
        <end position="101"/>
    </location>
</feature>
<sequence length="514" mass="54130">MTKRKASALSLGNGDATNLGNNNSKGGGGSGGNNSSGGGKLNDSTQPTLLYREGEPLVGLEAYVVQQNGASPGGGDDKQQQNAAAATTLGDGGDNNNSNNNSCSGGQLVEVRVPIECLSASNRQVHARQLWGAGPYMGDSDIVACILHSGAASAPVSSSNNSYFAAAQNPTTTTGALASTSVLHINEIIAVVQPLPAQRYYKSATAHGIRSRAWGQCAPPPTSTTTTSSRNKAAAAAASDDDDVANKETATQFAFNVLYCYVVVSRRSSDKNGGGDEGEARRILLPRAPLEPPSIATFFAANQERVVHTRSRASERDSHAAGADKRHRASQEVTVQYNLLNEPWLKYCLGAVADRGWKRHQWLSSRMIEEVLYLETDSDRYEIARNGPATANGDEAMAAGGDDVNAAAADAAATGATADTYRVCRCKVPLLSNAENRRAGVPLSDSKVEVVHAAVTWEELQWAVGGLHLRGKLYAAARMHFARRKPPSLDAPPQEAQNQLGLALADAAFLGEMD</sequence>
<dbReference type="EMBL" id="BNJQ01000001">
    <property type="protein sequence ID" value="GHP01358.1"/>
    <property type="molecule type" value="Genomic_DNA"/>
</dbReference>
<comment type="caution">
    <text evidence="2">The sequence shown here is derived from an EMBL/GenBank/DDBJ whole genome shotgun (WGS) entry which is preliminary data.</text>
</comment>
<protein>
    <submittedName>
        <fullName evidence="2">Uncharacterized protein</fullName>
    </submittedName>
</protein>